<dbReference type="GO" id="GO:0008324">
    <property type="term" value="F:monoatomic cation transmembrane transporter activity"/>
    <property type="evidence" value="ECO:0007669"/>
    <property type="project" value="InterPro"/>
</dbReference>
<comment type="caution">
    <text evidence="9">The sequence shown here is derived from an EMBL/GenBank/DDBJ whole genome shotgun (WGS) entry which is preliminary data.</text>
</comment>
<dbReference type="GO" id="GO:0098771">
    <property type="term" value="P:inorganic ion homeostasis"/>
    <property type="evidence" value="ECO:0007669"/>
    <property type="project" value="UniProtKB-ARBA"/>
</dbReference>
<feature type="transmembrane region" description="Helical" evidence="7">
    <location>
        <begin position="412"/>
        <end position="433"/>
    </location>
</feature>
<dbReference type="Gene3D" id="1.20.1510.10">
    <property type="entry name" value="Cation efflux protein transmembrane domain"/>
    <property type="match status" value="1"/>
</dbReference>
<sequence length="617" mass="68431">MSSPGARANAGRRPSLLSLEDNQYHYPLGTRTGTLAYLIRSRSQQSLAGSWPSHRHGVASDDEETGTWMRHDEDETIERLLKDENRLTQILQGPQARSMKIIGKSNPRYQWDKYWKGEEELKSMKRPIREFYERTNELIEQYLYIDALLDSSIPHDLLNEYNAELDASAFKPIDVPSTIAEEPSTSHSLSGSLSASLSASLEHQQQQQQMTGSYGTINGNVGGNGSGSPVESTNKPIPLPQKRTPKDIFRSSENLPLLKHHDVESEGEDQADTIPPPSTSSDAGPKPNLPWLEDADIDSDDPIVTLAIWVNLIANVILLAGKLAVVISVPSMSVLASLVDAVLDFLSTAIVWTTTRLISRGQQDQHHYPVGRRRLEPVGVLVFSVIMVTSFVQVSLQCLQRLASPEHEILELGLPAIIIMFSTIVIKGGCWVWCRLVKNSSVRALAEDAKTDVIFNIGSIFFPIGKAPFIGLFLSHKPLLTAAVGFYGRIWWLDAAGGLLLSLVVILTWSQTSAHHVRNLTGFSAQPDERNLLLYLTMRFATAIRQIQNLRAYHAGDKLFVEVDIVLSAVTPLKDSHDLSEVLTYFLESVPIVDRAFVHVDYTSYNAPTHMLKQASA</sequence>
<dbReference type="AlphaFoldDB" id="A0A168C0D3"/>
<evidence type="ECO:0000313" key="9">
    <source>
        <dbReference type="EMBL" id="KZZ95984.1"/>
    </source>
</evidence>
<dbReference type="OrthoDB" id="78296at2759"/>
<dbReference type="Gene3D" id="3.30.70.1350">
    <property type="entry name" value="Cation efflux protein, cytoplasmic domain"/>
    <property type="match status" value="1"/>
</dbReference>
<dbReference type="SUPFAM" id="SSF160240">
    <property type="entry name" value="Cation efflux protein cytoplasmic domain-like"/>
    <property type="match status" value="1"/>
</dbReference>
<dbReference type="PANTHER" id="PTHR43840:SF4">
    <property type="entry name" value="CDF DIVALENT METAL CATION TRANSPORTER (EUROFUNG)"/>
    <property type="match status" value="1"/>
</dbReference>
<organism evidence="9 10">
    <name type="scientific">Moelleriella libera RCEF 2490</name>
    <dbReference type="NCBI Taxonomy" id="1081109"/>
    <lineage>
        <taxon>Eukaryota</taxon>
        <taxon>Fungi</taxon>
        <taxon>Dikarya</taxon>
        <taxon>Ascomycota</taxon>
        <taxon>Pezizomycotina</taxon>
        <taxon>Sordariomycetes</taxon>
        <taxon>Hypocreomycetidae</taxon>
        <taxon>Hypocreales</taxon>
        <taxon>Clavicipitaceae</taxon>
        <taxon>Moelleriella</taxon>
    </lineage>
</organism>
<evidence type="ECO:0000256" key="6">
    <source>
        <dbReference type="SAM" id="MobiDB-lite"/>
    </source>
</evidence>
<feature type="domain" description="Cation efflux protein transmembrane" evidence="8">
    <location>
        <begin position="308"/>
        <end position="509"/>
    </location>
</feature>
<dbReference type="GO" id="GO:0016020">
    <property type="term" value="C:membrane"/>
    <property type="evidence" value="ECO:0007669"/>
    <property type="project" value="UniProtKB-SubCell"/>
</dbReference>
<name>A0A168C0D3_9HYPO</name>
<proteinExistence type="predicted"/>
<accession>A0A168C0D3</accession>
<comment type="subcellular location">
    <subcellularLocation>
        <location evidence="1">Membrane</location>
        <topology evidence="1">Multi-pass membrane protein</topology>
    </subcellularLocation>
</comment>
<dbReference type="Proteomes" id="UP000078544">
    <property type="component" value="Unassembled WGS sequence"/>
</dbReference>
<keyword evidence="4 7" id="KW-1133">Transmembrane helix</keyword>
<feature type="transmembrane region" description="Helical" evidence="7">
    <location>
        <begin position="306"/>
        <end position="328"/>
    </location>
</feature>
<evidence type="ECO:0000256" key="4">
    <source>
        <dbReference type="ARBA" id="ARBA00022989"/>
    </source>
</evidence>
<dbReference type="GO" id="GO:0030003">
    <property type="term" value="P:intracellular monoatomic cation homeostasis"/>
    <property type="evidence" value="ECO:0007669"/>
    <property type="project" value="UniProtKB-ARBA"/>
</dbReference>
<dbReference type="InterPro" id="IPR050291">
    <property type="entry name" value="CDF_Transporter"/>
</dbReference>
<dbReference type="InterPro" id="IPR036837">
    <property type="entry name" value="Cation_efflux_CTD_sf"/>
</dbReference>
<feature type="region of interest" description="Disordered" evidence="6">
    <location>
        <begin position="179"/>
        <end position="246"/>
    </location>
</feature>
<dbReference type="FunFam" id="3.30.70.1350:FF:000004">
    <property type="entry name" value="Cation diffusion facilitator 10"/>
    <property type="match status" value="1"/>
</dbReference>
<evidence type="ECO:0000256" key="7">
    <source>
        <dbReference type="SAM" id="Phobius"/>
    </source>
</evidence>
<protein>
    <submittedName>
        <fullName evidence="9">Cation diffusion facilitator 10</fullName>
    </submittedName>
</protein>
<dbReference type="InterPro" id="IPR058533">
    <property type="entry name" value="Cation_efflux_TM"/>
</dbReference>
<evidence type="ECO:0000256" key="1">
    <source>
        <dbReference type="ARBA" id="ARBA00004141"/>
    </source>
</evidence>
<keyword evidence="10" id="KW-1185">Reference proteome</keyword>
<feature type="region of interest" description="Disordered" evidence="6">
    <location>
        <begin position="263"/>
        <end position="293"/>
    </location>
</feature>
<evidence type="ECO:0000256" key="2">
    <source>
        <dbReference type="ARBA" id="ARBA00022448"/>
    </source>
</evidence>
<dbReference type="EMBL" id="AZGY01000008">
    <property type="protein sequence ID" value="KZZ95984.1"/>
    <property type="molecule type" value="Genomic_DNA"/>
</dbReference>
<evidence type="ECO:0000256" key="3">
    <source>
        <dbReference type="ARBA" id="ARBA00022692"/>
    </source>
</evidence>
<evidence type="ECO:0000256" key="5">
    <source>
        <dbReference type="ARBA" id="ARBA00023136"/>
    </source>
</evidence>
<keyword evidence="3 7" id="KW-0812">Transmembrane</keyword>
<dbReference type="InterPro" id="IPR027469">
    <property type="entry name" value="Cation_efflux_TMD_sf"/>
</dbReference>
<keyword evidence="2" id="KW-0813">Transport</keyword>
<feature type="transmembrane region" description="Helical" evidence="7">
    <location>
        <begin position="486"/>
        <end position="509"/>
    </location>
</feature>
<keyword evidence="5 7" id="KW-0472">Membrane</keyword>
<dbReference type="SUPFAM" id="SSF161111">
    <property type="entry name" value="Cation efflux protein transmembrane domain-like"/>
    <property type="match status" value="1"/>
</dbReference>
<evidence type="ECO:0000259" key="8">
    <source>
        <dbReference type="Pfam" id="PF01545"/>
    </source>
</evidence>
<feature type="transmembrane region" description="Helical" evidence="7">
    <location>
        <begin position="375"/>
        <end position="392"/>
    </location>
</feature>
<dbReference type="PANTHER" id="PTHR43840">
    <property type="entry name" value="MITOCHONDRIAL METAL TRANSPORTER 1-RELATED"/>
    <property type="match status" value="1"/>
</dbReference>
<feature type="transmembrane region" description="Helical" evidence="7">
    <location>
        <begin position="334"/>
        <end position="354"/>
    </location>
</feature>
<dbReference type="STRING" id="1081109.A0A168C0D3"/>
<evidence type="ECO:0000313" key="10">
    <source>
        <dbReference type="Proteomes" id="UP000078544"/>
    </source>
</evidence>
<feature type="compositionally biased region" description="Low complexity" evidence="6">
    <location>
        <begin position="185"/>
        <end position="213"/>
    </location>
</feature>
<dbReference type="FunFam" id="1.20.1510.10:FF:000005">
    <property type="entry name" value="Putative Cation diffusion facilitator 1"/>
    <property type="match status" value="1"/>
</dbReference>
<reference evidence="9 10" key="1">
    <citation type="journal article" date="2016" name="Genome Biol. Evol.">
        <title>Divergent and convergent evolution of fungal pathogenicity.</title>
        <authorList>
            <person name="Shang Y."/>
            <person name="Xiao G."/>
            <person name="Zheng P."/>
            <person name="Cen K."/>
            <person name="Zhan S."/>
            <person name="Wang C."/>
        </authorList>
    </citation>
    <scope>NUCLEOTIDE SEQUENCE [LARGE SCALE GENOMIC DNA]</scope>
    <source>
        <strain evidence="9 10">RCEF 2490</strain>
    </source>
</reference>
<feature type="transmembrane region" description="Helical" evidence="7">
    <location>
        <begin position="453"/>
        <end position="474"/>
    </location>
</feature>
<dbReference type="Pfam" id="PF01545">
    <property type="entry name" value="Cation_efflux"/>
    <property type="match status" value="1"/>
</dbReference>
<gene>
    <name evidence="9" type="ORF">AAL_04280</name>
</gene>